<accession>A0A8J8JSN7</accession>
<dbReference type="Proteomes" id="UP000598971">
    <property type="component" value="Unassembled WGS sequence"/>
</dbReference>
<name>A0A8J8JSN7_9BACT</name>
<dbReference type="EMBL" id="WHPF01000004">
    <property type="protein sequence ID" value="NNV54948.1"/>
    <property type="molecule type" value="Genomic_DNA"/>
</dbReference>
<organism evidence="1 2">
    <name type="scientific">Limnovirga soli</name>
    <dbReference type="NCBI Taxonomy" id="2656915"/>
    <lineage>
        <taxon>Bacteria</taxon>
        <taxon>Pseudomonadati</taxon>
        <taxon>Bacteroidota</taxon>
        <taxon>Chitinophagia</taxon>
        <taxon>Chitinophagales</taxon>
        <taxon>Chitinophagaceae</taxon>
        <taxon>Limnovirga</taxon>
    </lineage>
</organism>
<sequence length="88" mass="9252">MAYKFDVFAKAAAKMADDKFTIQFSSLTSLNDDEVEAIIKDSGISKADLAKVLAEVKDATNNNQAKAAAINKINGGISALVGIAAKFL</sequence>
<gene>
    <name evidence="1" type="ORF">GD597_05705</name>
</gene>
<dbReference type="AlphaFoldDB" id="A0A8J8JSN7"/>
<evidence type="ECO:0000313" key="1">
    <source>
        <dbReference type="EMBL" id="NNV54948.1"/>
    </source>
</evidence>
<proteinExistence type="predicted"/>
<comment type="caution">
    <text evidence="1">The sequence shown here is derived from an EMBL/GenBank/DDBJ whole genome shotgun (WGS) entry which is preliminary data.</text>
</comment>
<keyword evidence="2" id="KW-1185">Reference proteome</keyword>
<reference evidence="1" key="1">
    <citation type="submission" date="2019-10" db="EMBL/GenBank/DDBJ databases">
        <title>Draft genome sequence of Panacibacter sp. KCS-6.</title>
        <authorList>
            <person name="Yim K.J."/>
        </authorList>
    </citation>
    <scope>NUCLEOTIDE SEQUENCE</scope>
    <source>
        <strain evidence="1">KCS-6</strain>
    </source>
</reference>
<protein>
    <submittedName>
        <fullName evidence="1">Uncharacterized protein</fullName>
    </submittedName>
</protein>
<dbReference type="RefSeq" id="WP_171606880.1">
    <property type="nucleotide sequence ID" value="NZ_WHPF01000004.1"/>
</dbReference>
<evidence type="ECO:0000313" key="2">
    <source>
        <dbReference type="Proteomes" id="UP000598971"/>
    </source>
</evidence>